<evidence type="ECO:0000256" key="6">
    <source>
        <dbReference type="ARBA" id="ARBA00022840"/>
    </source>
</evidence>
<keyword evidence="3" id="KW-0808">Transferase</keyword>
<dbReference type="Pfam" id="PF13643">
    <property type="entry name" value="DUF4145"/>
    <property type="match status" value="1"/>
</dbReference>
<evidence type="ECO:0000256" key="3">
    <source>
        <dbReference type="ARBA" id="ARBA00022679"/>
    </source>
</evidence>
<dbReference type="SUPFAM" id="SSF56112">
    <property type="entry name" value="Protein kinase-like (PK-like)"/>
    <property type="match status" value="1"/>
</dbReference>
<evidence type="ECO:0000313" key="12">
    <source>
        <dbReference type="EMBL" id="WPF87364.1"/>
    </source>
</evidence>
<evidence type="ECO:0000256" key="1">
    <source>
        <dbReference type="ARBA" id="ARBA00012513"/>
    </source>
</evidence>
<organism evidence="12">
    <name type="scientific">Cyanobacterium aponinum AL20115</name>
    <dbReference type="NCBI Taxonomy" id="3090662"/>
    <lineage>
        <taxon>Bacteria</taxon>
        <taxon>Bacillati</taxon>
        <taxon>Cyanobacteriota</taxon>
        <taxon>Cyanophyceae</taxon>
        <taxon>Oscillatoriophycideae</taxon>
        <taxon>Chroococcales</taxon>
        <taxon>Geminocystaceae</taxon>
        <taxon>Cyanobacterium</taxon>
    </lineage>
</organism>
<dbReference type="SMART" id="SM00220">
    <property type="entry name" value="S_TKc"/>
    <property type="match status" value="1"/>
</dbReference>
<dbReference type="Pfam" id="PF00069">
    <property type="entry name" value="Pkinase"/>
    <property type="match status" value="1"/>
</dbReference>
<gene>
    <name evidence="12" type="ORF">SAY89_11155</name>
</gene>
<dbReference type="EMBL" id="CP138348">
    <property type="protein sequence ID" value="WPF87364.1"/>
    <property type="molecule type" value="Genomic_DNA"/>
</dbReference>
<comment type="catalytic activity">
    <reaction evidence="7">
        <text>L-threonyl-[protein] + ATP = O-phospho-L-threonyl-[protein] + ADP + H(+)</text>
        <dbReference type="Rhea" id="RHEA:46608"/>
        <dbReference type="Rhea" id="RHEA-COMP:11060"/>
        <dbReference type="Rhea" id="RHEA-COMP:11605"/>
        <dbReference type="ChEBI" id="CHEBI:15378"/>
        <dbReference type="ChEBI" id="CHEBI:30013"/>
        <dbReference type="ChEBI" id="CHEBI:30616"/>
        <dbReference type="ChEBI" id="CHEBI:61977"/>
        <dbReference type="ChEBI" id="CHEBI:456216"/>
        <dbReference type="EC" id="2.7.11.1"/>
    </reaction>
</comment>
<dbReference type="GO" id="GO:0005524">
    <property type="term" value="F:ATP binding"/>
    <property type="evidence" value="ECO:0007669"/>
    <property type="project" value="UniProtKB-KW"/>
</dbReference>
<sequence length="1141" mass="127829">MFKLNEIKDYPLAKIREISKQLNTADENPEYKLDCTDVYGLDDDVLEALFSAIRDDWKDARELDYFMTSLNGDLLNVIQIFLKNESKLEAVKNDVSNNFSFLTKPDLLKFATLAERYYLTDPETSLIKCRQFAELCARYVSAKVGLYEDIKDIKFIKLINELRSKNAIDKKVYKLFNDIRDAGNKVVHVKPEHITNLGVNNDNYIDNDYVITIIKKVHELAKWFHSAFCTRDLIKFDGYVVPSSNYFIDEPPIENNFDSDISTTIEDELSSIYEQTIIHPSAVKNNIDKSLECGNKIDLRGLFVNNEELENGLTIGSRYQIIEKLSQGSFGTTYLAEDLHLPDKPLVVVKQFTPNKSNEGTFSKAKHLFDQEATTLQKLNNNQNIPNLFAFFEENDKLFIVQEYIEGNTLRQELKARKAPYSEQEVIALMKNILTPLTIVHEKVIVHRDLKPENLICTTNNQIAIIDFGAIKQIIEDNNNSGTIIGTIGYMPPEQLEGSSISYSCDVYAVGIIAIEALMGYKIKDSILREEELKQSNISDGLKNILVKMTAFDPRDRYISALEALGAINALIPDGKDDQTETIIIPDPPTGTGTGSSTDSSKDSSTDTNTNTDTDIPKWYLIVGGIVFVLLGALFIRSLPYLTKTKLQQKELTIGTIWKPEASQGLADYIEENSVPANYFDFLKGDEIKVRINGDRTLSYPEAKTRMETKQWDIAFATSPMLSIFAKDQGYNHLAGMFPGSNSYNAGLFVRSDNPIQSINDINTSTKVALGSFTSASSFYMPVYDLYGKTVIADVGNRGEAIIEKVKNGEVDVGSAAIGDSVRKDDPTSRIIHVSRDIPGSGVYASPNLSKNDYENVKKLMLNAPSEIQKEANYEAKPEPDYTEFKKIVQRVEEILICADFTKNPVTLACTGNFQTIEGRINGVSVEGNNSVLKVSANGQIYNVIISLDLKQTVFGSDKLTDIQGKSVIIQSDKINNNNVTITQPNQLRVVDGQSQTNQTNVTTSANKVTKIQDGDALEIDNQVVRLACIDAPETKQKPLGEEATKFLTNMLPIGTNVTYRQVDTDNYGRIIAEVYKDNQLINTEIVRNGHAVVYTRFLSNCGDNQQLYIDAEAEAKQQQLGFWSQPNACLPWDFRRNKCS</sequence>
<feature type="domain" description="TNase-like" evidence="11">
    <location>
        <begin position="1003"/>
        <end position="1126"/>
    </location>
</feature>
<reference evidence="12" key="1">
    <citation type="submission" date="2023-11" db="EMBL/GenBank/DDBJ databases">
        <title>Genome sequence of Cyanobacterium aponinum BCRC AL20115.</title>
        <authorList>
            <person name="Chang H.-Y."/>
            <person name="Lin K.-M."/>
            <person name="Hsueh H.-T."/>
            <person name="Chu H.-A."/>
            <person name="Kuo C.-H."/>
        </authorList>
    </citation>
    <scope>NUCLEOTIDE SEQUENCE</scope>
    <source>
        <strain evidence="12">AL20115</strain>
    </source>
</reference>
<proteinExistence type="predicted"/>
<dbReference type="Gene3D" id="1.10.510.10">
    <property type="entry name" value="Transferase(Phosphotransferase) domain 1"/>
    <property type="match status" value="1"/>
</dbReference>
<dbReference type="SUPFAM" id="SSF53850">
    <property type="entry name" value="Periplasmic binding protein-like II"/>
    <property type="match status" value="1"/>
</dbReference>
<comment type="catalytic activity">
    <reaction evidence="8">
        <text>L-seryl-[protein] + ATP = O-phospho-L-seryl-[protein] + ADP + H(+)</text>
        <dbReference type="Rhea" id="RHEA:17989"/>
        <dbReference type="Rhea" id="RHEA-COMP:9863"/>
        <dbReference type="Rhea" id="RHEA-COMP:11604"/>
        <dbReference type="ChEBI" id="CHEBI:15378"/>
        <dbReference type="ChEBI" id="CHEBI:29999"/>
        <dbReference type="ChEBI" id="CHEBI:30616"/>
        <dbReference type="ChEBI" id="CHEBI:83421"/>
        <dbReference type="ChEBI" id="CHEBI:456216"/>
        <dbReference type="EC" id="2.7.11.1"/>
    </reaction>
</comment>
<evidence type="ECO:0000259" key="10">
    <source>
        <dbReference type="PROSITE" id="PS50011"/>
    </source>
</evidence>
<evidence type="ECO:0000256" key="8">
    <source>
        <dbReference type="ARBA" id="ARBA00048679"/>
    </source>
</evidence>
<dbReference type="GO" id="GO:0004674">
    <property type="term" value="F:protein serine/threonine kinase activity"/>
    <property type="evidence" value="ECO:0007669"/>
    <property type="project" value="UniProtKB-KW"/>
</dbReference>
<dbReference type="InterPro" id="IPR008271">
    <property type="entry name" value="Ser/Thr_kinase_AS"/>
</dbReference>
<evidence type="ECO:0000256" key="9">
    <source>
        <dbReference type="SAM" id="MobiDB-lite"/>
    </source>
</evidence>
<evidence type="ECO:0000256" key="7">
    <source>
        <dbReference type="ARBA" id="ARBA00047899"/>
    </source>
</evidence>
<feature type="region of interest" description="Disordered" evidence="9">
    <location>
        <begin position="579"/>
        <end position="610"/>
    </location>
</feature>
<evidence type="ECO:0000256" key="4">
    <source>
        <dbReference type="ARBA" id="ARBA00022741"/>
    </source>
</evidence>
<dbReference type="Gene3D" id="2.40.50.90">
    <property type="match status" value="1"/>
</dbReference>
<dbReference type="InterPro" id="IPR000719">
    <property type="entry name" value="Prot_kinase_dom"/>
</dbReference>
<dbReference type="InterPro" id="IPR035437">
    <property type="entry name" value="SNase_OB-fold_sf"/>
</dbReference>
<evidence type="ECO:0000256" key="5">
    <source>
        <dbReference type="ARBA" id="ARBA00022777"/>
    </source>
</evidence>
<dbReference type="InterPro" id="IPR025285">
    <property type="entry name" value="DUF4145"/>
</dbReference>
<protein>
    <recommendedName>
        <fullName evidence="1">non-specific serine/threonine protein kinase</fullName>
        <ecNumber evidence="1">2.7.11.1</ecNumber>
    </recommendedName>
</protein>
<dbReference type="InterPro" id="IPR011009">
    <property type="entry name" value="Kinase-like_dom_sf"/>
</dbReference>
<dbReference type="SMART" id="SM00318">
    <property type="entry name" value="SNc"/>
    <property type="match status" value="1"/>
</dbReference>
<feature type="domain" description="Protein kinase" evidence="10">
    <location>
        <begin position="319"/>
        <end position="572"/>
    </location>
</feature>
<dbReference type="RefSeq" id="WP_320000972.1">
    <property type="nucleotide sequence ID" value="NZ_CP138348.1"/>
</dbReference>
<dbReference type="Gene3D" id="3.40.190.10">
    <property type="entry name" value="Periplasmic binding protein-like II"/>
    <property type="match status" value="2"/>
</dbReference>
<dbReference type="PANTHER" id="PTHR24363">
    <property type="entry name" value="SERINE/THREONINE PROTEIN KINASE"/>
    <property type="match status" value="1"/>
</dbReference>
<keyword evidence="5 12" id="KW-0418">Kinase</keyword>
<dbReference type="Pfam" id="PF00565">
    <property type="entry name" value="SNase"/>
    <property type="match status" value="1"/>
</dbReference>
<keyword evidence="4" id="KW-0547">Nucleotide-binding</keyword>
<evidence type="ECO:0000256" key="2">
    <source>
        <dbReference type="ARBA" id="ARBA00022527"/>
    </source>
</evidence>
<evidence type="ECO:0000259" key="11">
    <source>
        <dbReference type="PROSITE" id="PS50830"/>
    </source>
</evidence>
<dbReference type="AlphaFoldDB" id="A0AAF0ZDJ5"/>
<keyword evidence="2" id="KW-0723">Serine/threonine-protein kinase</keyword>
<dbReference type="PANTHER" id="PTHR24363:SF0">
    <property type="entry name" value="SERINE_THREONINE KINASE LIKE DOMAIN CONTAINING 1"/>
    <property type="match status" value="1"/>
</dbReference>
<dbReference type="SUPFAM" id="SSF50199">
    <property type="entry name" value="Staphylococcal nuclease"/>
    <property type="match status" value="1"/>
</dbReference>
<dbReference type="InterPro" id="IPR016071">
    <property type="entry name" value="Staphylococal_nuclease_OB-fold"/>
</dbReference>
<dbReference type="PROSITE" id="PS50830">
    <property type="entry name" value="TNASE_3"/>
    <property type="match status" value="1"/>
</dbReference>
<dbReference type="EC" id="2.7.11.1" evidence="1"/>
<accession>A0AAF0ZDJ5</accession>
<dbReference type="Pfam" id="PF12974">
    <property type="entry name" value="Phosphonate-bd"/>
    <property type="match status" value="1"/>
</dbReference>
<dbReference type="CDD" id="cd14014">
    <property type="entry name" value="STKc_PknB_like"/>
    <property type="match status" value="1"/>
</dbReference>
<dbReference type="PROSITE" id="PS50011">
    <property type="entry name" value="PROTEIN_KINASE_DOM"/>
    <property type="match status" value="1"/>
</dbReference>
<dbReference type="PROSITE" id="PS00108">
    <property type="entry name" value="PROTEIN_KINASE_ST"/>
    <property type="match status" value="1"/>
</dbReference>
<keyword evidence="6" id="KW-0067">ATP-binding</keyword>
<name>A0AAF0ZDJ5_9CHRO</name>